<keyword evidence="2" id="KW-1185">Reference proteome</keyword>
<dbReference type="EMBL" id="DF973399">
    <property type="protein sequence ID" value="GAU29539.1"/>
    <property type="molecule type" value="Genomic_DNA"/>
</dbReference>
<proteinExistence type="predicted"/>
<organism evidence="1 2">
    <name type="scientific">Trifolium subterraneum</name>
    <name type="common">Subterranean clover</name>
    <dbReference type="NCBI Taxonomy" id="3900"/>
    <lineage>
        <taxon>Eukaryota</taxon>
        <taxon>Viridiplantae</taxon>
        <taxon>Streptophyta</taxon>
        <taxon>Embryophyta</taxon>
        <taxon>Tracheophyta</taxon>
        <taxon>Spermatophyta</taxon>
        <taxon>Magnoliopsida</taxon>
        <taxon>eudicotyledons</taxon>
        <taxon>Gunneridae</taxon>
        <taxon>Pentapetalae</taxon>
        <taxon>rosids</taxon>
        <taxon>fabids</taxon>
        <taxon>Fabales</taxon>
        <taxon>Fabaceae</taxon>
        <taxon>Papilionoideae</taxon>
        <taxon>50 kb inversion clade</taxon>
        <taxon>NPAAA clade</taxon>
        <taxon>Hologalegina</taxon>
        <taxon>IRL clade</taxon>
        <taxon>Trifolieae</taxon>
        <taxon>Trifolium</taxon>
    </lineage>
</organism>
<gene>
    <name evidence="1" type="ORF">TSUD_115610</name>
</gene>
<evidence type="ECO:0000313" key="2">
    <source>
        <dbReference type="Proteomes" id="UP000242715"/>
    </source>
</evidence>
<dbReference type="AlphaFoldDB" id="A0A2Z6NCZ3"/>
<sequence length="74" mass="8291">MEFGGVVGLDEIGEQERGKRSSALDNLQNVDFFQSNGDTSPIYIYTVTLGDDKGREYRCCKRQLLVVSIEGRDT</sequence>
<dbReference type="Proteomes" id="UP000242715">
    <property type="component" value="Unassembled WGS sequence"/>
</dbReference>
<protein>
    <submittedName>
        <fullName evidence="1">Uncharacterized protein</fullName>
    </submittedName>
</protein>
<reference evidence="2" key="1">
    <citation type="journal article" date="2017" name="Front. Plant Sci.">
        <title>Climate Clever Clovers: New Paradigm to Reduce the Environmental Footprint of Ruminants by Breeding Low Methanogenic Forages Utilizing Haplotype Variation.</title>
        <authorList>
            <person name="Kaur P."/>
            <person name="Appels R."/>
            <person name="Bayer P.E."/>
            <person name="Keeble-Gagnere G."/>
            <person name="Wang J."/>
            <person name="Hirakawa H."/>
            <person name="Shirasawa K."/>
            <person name="Vercoe P."/>
            <person name="Stefanova K."/>
            <person name="Durmic Z."/>
            <person name="Nichols P."/>
            <person name="Revell C."/>
            <person name="Isobe S.N."/>
            <person name="Edwards D."/>
            <person name="Erskine W."/>
        </authorList>
    </citation>
    <scope>NUCLEOTIDE SEQUENCE [LARGE SCALE GENOMIC DNA]</scope>
    <source>
        <strain evidence="2">cv. Daliak</strain>
    </source>
</reference>
<accession>A0A2Z6NCZ3</accession>
<evidence type="ECO:0000313" key="1">
    <source>
        <dbReference type="EMBL" id="GAU29539.1"/>
    </source>
</evidence>
<name>A0A2Z6NCZ3_TRISU</name>